<evidence type="ECO:0000313" key="3">
    <source>
        <dbReference type="Proteomes" id="UP000198984"/>
    </source>
</evidence>
<feature type="signal peptide" evidence="1">
    <location>
        <begin position="1"/>
        <end position="23"/>
    </location>
</feature>
<dbReference type="InterPro" id="IPR025347">
    <property type="entry name" value="DUF4251"/>
</dbReference>
<proteinExistence type="predicted"/>
<name>A0A1H7Q739_9BACT</name>
<dbReference type="RefSeq" id="WP_238386532.1">
    <property type="nucleotide sequence ID" value="NZ_FOBB01000002.1"/>
</dbReference>
<keyword evidence="1" id="KW-0732">Signal</keyword>
<gene>
    <name evidence="2" type="ORF">SAMN04488505_102265</name>
</gene>
<accession>A0A1H7Q739</accession>
<feature type="chain" id="PRO_5011731808" description="DUF4251 domain-containing protein" evidence="1">
    <location>
        <begin position="24"/>
        <end position="163"/>
    </location>
</feature>
<evidence type="ECO:0000313" key="2">
    <source>
        <dbReference type="EMBL" id="SEL43528.1"/>
    </source>
</evidence>
<organism evidence="2 3">
    <name type="scientific">Chitinophaga rupis</name>
    <dbReference type="NCBI Taxonomy" id="573321"/>
    <lineage>
        <taxon>Bacteria</taxon>
        <taxon>Pseudomonadati</taxon>
        <taxon>Bacteroidota</taxon>
        <taxon>Chitinophagia</taxon>
        <taxon>Chitinophagales</taxon>
        <taxon>Chitinophagaceae</taxon>
        <taxon>Chitinophaga</taxon>
    </lineage>
</organism>
<evidence type="ECO:0008006" key="4">
    <source>
        <dbReference type="Google" id="ProtNLM"/>
    </source>
</evidence>
<dbReference type="STRING" id="573321.SAMN04488505_102265"/>
<dbReference type="Gene3D" id="2.40.128.410">
    <property type="match status" value="1"/>
</dbReference>
<dbReference type="Pfam" id="PF14059">
    <property type="entry name" value="DUF4251"/>
    <property type="match status" value="1"/>
</dbReference>
<protein>
    <recommendedName>
        <fullName evidence="4">DUF4251 domain-containing protein</fullName>
    </recommendedName>
</protein>
<evidence type="ECO:0000256" key="1">
    <source>
        <dbReference type="SAM" id="SignalP"/>
    </source>
</evidence>
<keyword evidence="3" id="KW-1185">Reference proteome</keyword>
<sequence length="163" mass="18442">MKKFLNGSLFLIMAITCCGQLFAQDNKKDKIKDLVATQSYVFKAQTALPMSGRTRQLTSEYEVKVAKDSVITYLPYFGRAYTAPLDPSKGGIQFTSRKFDYTVNNGKKGGWNIQISPKDADDVRQMVLMLSEDGYGTLQVSSNNRQPIMFNGYITEREPRKQK</sequence>
<dbReference type="Proteomes" id="UP000198984">
    <property type="component" value="Unassembled WGS sequence"/>
</dbReference>
<dbReference type="EMBL" id="FOBB01000002">
    <property type="protein sequence ID" value="SEL43528.1"/>
    <property type="molecule type" value="Genomic_DNA"/>
</dbReference>
<dbReference type="AlphaFoldDB" id="A0A1H7Q739"/>
<reference evidence="2 3" key="1">
    <citation type="submission" date="2016-10" db="EMBL/GenBank/DDBJ databases">
        <authorList>
            <person name="de Groot N.N."/>
        </authorList>
    </citation>
    <scope>NUCLEOTIDE SEQUENCE [LARGE SCALE GENOMIC DNA]</scope>
    <source>
        <strain evidence="2 3">DSM 21039</strain>
    </source>
</reference>